<feature type="domain" description="Exostosin GT47" evidence="2">
    <location>
        <begin position="6"/>
        <end position="151"/>
    </location>
</feature>
<dbReference type="Proteomes" id="UP000887561">
    <property type="component" value="Unplaced"/>
</dbReference>
<evidence type="ECO:0000256" key="1">
    <source>
        <dbReference type="ARBA" id="ARBA00010271"/>
    </source>
</evidence>
<evidence type="ECO:0000313" key="4">
    <source>
        <dbReference type="WBParaSite" id="scaffold843_cov157.g1885"/>
    </source>
</evidence>
<dbReference type="Pfam" id="PF03016">
    <property type="entry name" value="Exostosin_GT47"/>
    <property type="match status" value="1"/>
</dbReference>
<sequence length="318" mass="37475">MIAWTSSSRQHFRTDFDISIPLFHKEHPSISNEEIGLNSTESQHHDKYLASFKGKRYVYGIGSETRDILHYLHNNNSVIIASTCRHNSDWKKFEDERCEEDNAQYDRWDYNQLMDNSTFCLIPRGRRLGSFRFLESLKHLCIPVIFSDDWIYDYLSNIPKERILKMRHSTQLIYQKYFVSVERIVLTSIEQFSKMAANNEQTLQVGTSSKEKNVEEETEKSKLTSNAIRSGLKLKRGNLFKQKKRIDPRAIDLTIKKEEKGPHKTKAELAFLKRQEETAFDRLSKRAAISHREKVEVFNKQMEELTEFNDIPKVSWTK</sequence>
<evidence type="ECO:0000259" key="2">
    <source>
        <dbReference type="Pfam" id="PF03016"/>
    </source>
</evidence>
<keyword evidence="3" id="KW-1185">Reference proteome</keyword>
<proteinExistence type="inferred from homology"/>
<dbReference type="PANTHER" id="PTHR11062">
    <property type="entry name" value="EXOSTOSIN HEPARAN SULFATE GLYCOSYLTRANSFERASE -RELATED"/>
    <property type="match status" value="1"/>
</dbReference>
<dbReference type="InterPro" id="IPR004263">
    <property type="entry name" value="Exostosin"/>
</dbReference>
<reference evidence="4" key="1">
    <citation type="submission" date="2022-11" db="UniProtKB">
        <authorList>
            <consortium name="WormBaseParasite"/>
        </authorList>
    </citation>
    <scope>IDENTIFICATION</scope>
</reference>
<accession>A0A915N9I2</accession>
<dbReference type="AlphaFoldDB" id="A0A915N9I2"/>
<dbReference type="PANTHER" id="PTHR11062:SF129">
    <property type="entry name" value="EXOSTOSIN-1"/>
    <property type="match status" value="1"/>
</dbReference>
<evidence type="ECO:0000313" key="3">
    <source>
        <dbReference type="Proteomes" id="UP000887561"/>
    </source>
</evidence>
<dbReference type="GO" id="GO:0015020">
    <property type="term" value="F:glucuronosyltransferase activity"/>
    <property type="evidence" value="ECO:0007669"/>
    <property type="project" value="TreeGrafter"/>
</dbReference>
<comment type="similarity">
    <text evidence="1">Belongs to the glycosyltransferase 47 family.</text>
</comment>
<dbReference type="GO" id="GO:0015012">
    <property type="term" value="P:heparan sulfate proteoglycan biosynthetic process"/>
    <property type="evidence" value="ECO:0007669"/>
    <property type="project" value="UniProtKB-ARBA"/>
</dbReference>
<dbReference type="InterPro" id="IPR040911">
    <property type="entry name" value="Exostosin_GT47"/>
</dbReference>
<protein>
    <submittedName>
        <fullName evidence="4">Exostosin GT47 domain-containing protein</fullName>
    </submittedName>
</protein>
<organism evidence="3 4">
    <name type="scientific">Meloidogyne javanica</name>
    <name type="common">Root-knot nematode worm</name>
    <dbReference type="NCBI Taxonomy" id="6303"/>
    <lineage>
        <taxon>Eukaryota</taxon>
        <taxon>Metazoa</taxon>
        <taxon>Ecdysozoa</taxon>
        <taxon>Nematoda</taxon>
        <taxon>Chromadorea</taxon>
        <taxon>Rhabditida</taxon>
        <taxon>Tylenchina</taxon>
        <taxon>Tylenchomorpha</taxon>
        <taxon>Tylenchoidea</taxon>
        <taxon>Meloidogynidae</taxon>
        <taxon>Meloidogyninae</taxon>
        <taxon>Meloidogyne</taxon>
        <taxon>Meloidogyne incognita group</taxon>
    </lineage>
</organism>
<dbReference type="GO" id="GO:0008375">
    <property type="term" value="F:acetylglucosaminyltransferase activity"/>
    <property type="evidence" value="ECO:0007669"/>
    <property type="project" value="TreeGrafter"/>
</dbReference>
<dbReference type="WBParaSite" id="scaffold843_cov157.g1885">
    <property type="protein sequence ID" value="scaffold843_cov157.g1885"/>
    <property type="gene ID" value="scaffold843_cov157.g1885"/>
</dbReference>
<name>A0A915N9I2_MELJA</name>
<dbReference type="GO" id="GO:0005794">
    <property type="term" value="C:Golgi apparatus"/>
    <property type="evidence" value="ECO:0007669"/>
    <property type="project" value="TreeGrafter"/>
</dbReference>